<gene>
    <name evidence="1" type="ORF">C8D93_10316</name>
</gene>
<dbReference type="OrthoDB" id="7057642at2"/>
<dbReference type="Proteomes" id="UP000248330">
    <property type="component" value="Unassembled WGS sequence"/>
</dbReference>
<name>A0A318EA53_9GAMM</name>
<dbReference type="RefSeq" id="WP_110264771.1">
    <property type="nucleotide sequence ID" value="NZ_CAKZQT010000021.1"/>
</dbReference>
<comment type="caution">
    <text evidence="1">The sequence shown here is derived from an EMBL/GenBank/DDBJ whole genome shotgun (WGS) entry which is preliminary data.</text>
</comment>
<dbReference type="AlphaFoldDB" id="A0A318EA53"/>
<dbReference type="Pfam" id="PF11161">
    <property type="entry name" value="DUF2944"/>
    <property type="match status" value="1"/>
</dbReference>
<evidence type="ECO:0000313" key="1">
    <source>
        <dbReference type="EMBL" id="PXV69443.1"/>
    </source>
</evidence>
<evidence type="ECO:0000313" key="2">
    <source>
        <dbReference type="Proteomes" id="UP000248330"/>
    </source>
</evidence>
<accession>A0A318EA53</accession>
<protein>
    <recommendedName>
        <fullName evidence="3">DUF2946 family protein</fullName>
    </recommendedName>
</protein>
<dbReference type="EMBL" id="QICN01000003">
    <property type="protein sequence ID" value="PXV69443.1"/>
    <property type="molecule type" value="Genomic_DNA"/>
</dbReference>
<evidence type="ECO:0008006" key="3">
    <source>
        <dbReference type="Google" id="ProtNLM"/>
    </source>
</evidence>
<keyword evidence="2" id="KW-1185">Reference proteome</keyword>
<proteinExistence type="predicted"/>
<sequence length="192" mass="21503">MEDWVYRALEKWPNVPALFGWLGLDRRGRWTIRGEIISRPQIIDTINPNYAADEHGRWYFQNGPQRGYVTLESAPLVLRTDGAGRLITHTGQRVDRAEAGWLDEHGALWLRTAHGPAVLEGEDLHWVLERLRGPRTPVDEELLAEALALPSGAQTTLSLRFDDGTLALGRLDLEAAPQALGFVREPQPLSGE</sequence>
<dbReference type="InterPro" id="IPR021332">
    <property type="entry name" value="DUF2944"/>
</dbReference>
<reference evidence="1 2" key="1">
    <citation type="submission" date="2018-04" db="EMBL/GenBank/DDBJ databases">
        <title>Genomic Encyclopedia of Type Strains, Phase IV (KMG-IV): sequencing the most valuable type-strain genomes for metagenomic binning, comparative biology and taxonomic classification.</title>
        <authorList>
            <person name="Goeker M."/>
        </authorList>
    </citation>
    <scope>NUCLEOTIDE SEQUENCE [LARGE SCALE GENOMIC DNA]</scope>
    <source>
        <strain evidence="1 2">DSM 104150</strain>
    </source>
</reference>
<organism evidence="1 2">
    <name type="scientific">Sinimarinibacterium flocculans</name>
    <dbReference type="NCBI Taxonomy" id="985250"/>
    <lineage>
        <taxon>Bacteria</taxon>
        <taxon>Pseudomonadati</taxon>
        <taxon>Pseudomonadota</taxon>
        <taxon>Gammaproteobacteria</taxon>
        <taxon>Nevskiales</taxon>
        <taxon>Nevskiaceae</taxon>
        <taxon>Sinimarinibacterium</taxon>
    </lineage>
</organism>